<reference evidence="2" key="1">
    <citation type="journal article" date="2021" name="G3 (Bethesda)">
        <title>Genome and transcriptome analysis of the beet armyworm Spodoptera exigua reveals targets for pest control. .</title>
        <authorList>
            <person name="Simon S."/>
            <person name="Breeschoten T."/>
            <person name="Jansen H.J."/>
            <person name="Dirks R.P."/>
            <person name="Schranz M.E."/>
            <person name="Ros V.I.D."/>
        </authorList>
    </citation>
    <scope>NUCLEOTIDE SEQUENCE</scope>
    <source>
        <strain evidence="2">TB_SE_WUR_2020</strain>
    </source>
</reference>
<proteinExistence type="predicted"/>
<gene>
    <name evidence="2" type="ORF">HF086_013065</name>
</gene>
<evidence type="ECO:0000313" key="2">
    <source>
        <dbReference type="EMBL" id="KAH9627956.1"/>
    </source>
</evidence>
<organism evidence="2 3">
    <name type="scientific">Spodoptera exigua</name>
    <name type="common">Beet armyworm</name>
    <name type="synonym">Noctua fulgens</name>
    <dbReference type="NCBI Taxonomy" id="7107"/>
    <lineage>
        <taxon>Eukaryota</taxon>
        <taxon>Metazoa</taxon>
        <taxon>Ecdysozoa</taxon>
        <taxon>Arthropoda</taxon>
        <taxon>Hexapoda</taxon>
        <taxon>Insecta</taxon>
        <taxon>Pterygota</taxon>
        <taxon>Neoptera</taxon>
        <taxon>Endopterygota</taxon>
        <taxon>Lepidoptera</taxon>
        <taxon>Glossata</taxon>
        <taxon>Ditrysia</taxon>
        <taxon>Noctuoidea</taxon>
        <taxon>Noctuidae</taxon>
        <taxon>Amphipyrinae</taxon>
        <taxon>Spodoptera</taxon>
    </lineage>
</organism>
<comment type="caution">
    <text evidence="2">The sequence shown here is derived from an EMBL/GenBank/DDBJ whole genome shotgun (WGS) entry which is preliminary data.</text>
</comment>
<sequence length="72" mass="8053">MKDMLSSIMGRFSSIVDDESEIDAACPSSDDDDLQDEYLRRNKTLESADWAAPALTPEDDDGDFGFFPQTKE</sequence>
<feature type="region of interest" description="Disordered" evidence="1">
    <location>
        <begin position="49"/>
        <end position="72"/>
    </location>
</feature>
<name>A0A922M0C9_SPOEX</name>
<evidence type="ECO:0000256" key="1">
    <source>
        <dbReference type="SAM" id="MobiDB-lite"/>
    </source>
</evidence>
<dbReference type="AlphaFoldDB" id="A0A922M0C9"/>
<dbReference type="Proteomes" id="UP000814243">
    <property type="component" value="Unassembled WGS sequence"/>
</dbReference>
<evidence type="ECO:0000313" key="3">
    <source>
        <dbReference type="Proteomes" id="UP000814243"/>
    </source>
</evidence>
<protein>
    <submittedName>
        <fullName evidence="2">Uncharacterized protein</fullName>
    </submittedName>
</protein>
<dbReference type="EMBL" id="JACEFF010000932">
    <property type="protein sequence ID" value="KAH9627956.1"/>
    <property type="molecule type" value="Genomic_DNA"/>
</dbReference>
<accession>A0A922M0C9</accession>